<gene>
    <name evidence="3" type="ORF">MOO46_05735</name>
</gene>
<reference evidence="3 4" key="1">
    <citation type="journal article" date="2022" name="Int. J. Syst. Evol. Microbiol.">
        <title>Apilactobacillus apisilvae sp. nov., Nicolia spurrieriana gen. nov. sp. nov., Bombilactobacillus folatiphilus sp. nov. and Bombilactobacillus thymidiniphilus sp. nov., four new lactic acid bacterial isolates from stingless bees Tetragonula carbonaria and Austroplebeia australis.</title>
        <authorList>
            <person name="Oliphant S.A."/>
            <person name="Watson-Haigh N.S."/>
            <person name="Sumby K.M."/>
            <person name="Gardner J."/>
            <person name="Groom S."/>
            <person name="Jiranek V."/>
        </authorList>
    </citation>
    <scope>NUCLEOTIDE SEQUENCE [LARGE SCALE GENOMIC DNA]</scope>
    <source>
        <strain evidence="3 4">SG5_A10</strain>
    </source>
</reference>
<feature type="domain" description="Replication initiator A N-terminal" evidence="1">
    <location>
        <begin position="16"/>
        <end position="76"/>
    </location>
</feature>
<dbReference type="InterPro" id="IPR010724">
    <property type="entry name" value="RepA_N"/>
</dbReference>
<proteinExistence type="predicted"/>
<evidence type="ECO:0000259" key="2">
    <source>
        <dbReference type="Pfam" id="PF18008"/>
    </source>
</evidence>
<organism evidence="3 4">
    <name type="scientific">Apilactobacillus apisilvae</name>
    <dbReference type="NCBI Taxonomy" id="2923364"/>
    <lineage>
        <taxon>Bacteria</taxon>
        <taxon>Bacillati</taxon>
        <taxon>Bacillota</taxon>
        <taxon>Bacilli</taxon>
        <taxon>Lactobacillales</taxon>
        <taxon>Lactobacillaceae</taxon>
        <taxon>Apilactobacillus</taxon>
    </lineage>
</organism>
<evidence type="ECO:0000313" key="3">
    <source>
        <dbReference type="EMBL" id="UQS84747.1"/>
    </source>
</evidence>
<keyword evidence="4" id="KW-1185">Reference proteome</keyword>
<name>A0ABY4PH78_9LACO</name>
<sequence length="274" mass="32261">MKQFIKFDVELRNDDRLNNDARLAYAYIYDRMCSSIKRREFFDKKVNDYYVIYTVDEMIKDLGVGRNTVINVYKKLAEFGYVIKKKVFNGATRFFLPNSQHDNLNSKPHRVEKVTPNQNNFKQTTSKTDVTQAVKISQFDLMQNIVDGLKNKAYFDQELINTLVKYSENASCLYHYAQLIFKTKKASLKRAIKHGYSKAKNALSFETNCYMQNDLVKTMRNLIVQTRTNPKIHNKSAYIAKSLYKFFDDTVEIYHDRLNMHKVKDFSIPIIKLD</sequence>
<protein>
    <submittedName>
        <fullName evidence="3">Replication initiator protein A</fullName>
    </submittedName>
</protein>
<evidence type="ECO:0000259" key="1">
    <source>
        <dbReference type="Pfam" id="PF06970"/>
    </source>
</evidence>
<dbReference type="InterPro" id="IPR041151">
    <property type="entry name" value="Bac_RepA_C"/>
</dbReference>
<dbReference type="RefSeq" id="WP_249510731.1">
    <property type="nucleotide sequence ID" value="NZ_CP093362.1"/>
</dbReference>
<dbReference type="Pfam" id="PF06970">
    <property type="entry name" value="RepA_N"/>
    <property type="match status" value="1"/>
</dbReference>
<dbReference type="Proteomes" id="UP000831859">
    <property type="component" value="Chromosome"/>
</dbReference>
<dbReference type="Pfam" id="PF18008">
    <property type="entry name" value="Bac_RepA_C"/>
    <property type="match status" value="1"/>
</dbReference>
<evidence type="ECO:0000313" key="4">
    <source>
        <dbReference type="Proteomes" id="UP000831859"/>
    </source>
</evidence>
<accession>A0ABY4PH78</accession>
<dbReference type="EMBL" id="CP093362">
    <property type="protein sequence ID" value="UQS84747.1"/>
    <property type="molecule type" value="Genomic_DNA"/>
</dbReference>
<feature type="domain" description="Replication initiator protein A C-terminal" evidence="2">
    <location>
        <begin position="156"/>
        <end position="249"/>
    </location>
</feature>